<sequence>MSLFWWWLCKQRKSLEDIFIFLSYSRCFPSSLLAGSQLKQPGLQERWTLSCGGCFLQWMLQVLVP</sequence>
<dbReference type="AlphaFoldDB" id="I3S076"/>
<proteinExistence type="evidence at transcript level"/>
<protein>
    <submittedName>
        <fullName evidence="1">Uncharacterized protein</fullName>
    </submittedName>
</protein>
<organism evidence="1">
    <name type="scientific">Lotus japonicus</name>
    <name type="common">Lotus corniculatus var. japonicus</name>
    <dbReference type="NCBI Taxonomy" id="34305"/>
    <lineage>
        <taxon>Eukaryota</taxon>
        <taxon>Viridiplantae</taxon>
        <taxon>Streptophyta</taxon>
        <taxon>Embryophyta</taxon>
        <taxon>Tracheophyta</taxon>
        <taxon>Spermatophyta</taxon>
        <taxon>Magnoliopsida</taxon>
        <taxon>eudicotyledons</taxon>
        <taxon>Gunneridae</taxon>
        <taxon>Pentapetalae</taxon>
        <taxon>rosids</taxon>
        <taxon>fabids</taxon>
        <taxon>Fabales</taxon>
        <taxon>Fabaceae</taxon>
        <taxon>Papilionoideae</taxon>
        <taxon>50 kb inversion clade</taxon>
        <taxon>NPAAA clade</taxon>
        <taxon>Hologalegina</taxon>
        <taxon>robinioid clade</taxon>
        <taxon>Loteae</taxon>
        <taxon>Lotus</taxon>
    </lineage>
</organism>
<evidence type="ECO:0000313" key="1">
    <source>
        <dbReference type="EMBL" id="AFK33668.1"/>
    </source>
</evidence>
<reference evidence="1" key="1">
    <citation type="submission" date="2012-05" db="EMBL/GenBank/DDBJ databases">
        <authorList>
            <person name="Krishnakumar V."/>
            <person name="Cheung F."/>
            <person name="Xiao Y."/>
            <person name="Chan A."/>
            <person name="Moskal W.A."/>
            <person name="Town C.D."/>
        </authorList>
    </citation>
    <scope>NUCLEOTIDE SEQUENCE</scope>
</reference>
<accession>I3S076</accession>
<name>I3S076_LOTJA</name>
<dbReference type="EMBL" id="BT133873">
    <property type="protein sequence ID" value="AFK33668.1"/>
    <property type="molecule type" value="mRNA"/>
</dbReference>